<dbReference type="AlphaFoldDB" id="A0A2U1B856"/>
<accession>A0A2U1B856</accession>
<keyword evidence="3" id="KW-1185">Reference proteome</keyword>
<proteinExistence type="predicted"/>
<comment type="caution">
    <text evidence="2">The sequence shown here is derived from an EMBL/GenBank/DDBJ whole genome shotgun (WGS) entry which is preliminary data.</text>
</comment>
<keyword evidence="1" id="KW-1133">Transmembrane helix</keyword>
<reference evidence="2 3" key="1">
    <citation type="submission" date="2018-04" db="EMBL/GenBank/DDBJ databases">
        <title>Genomic Encyclopedia of Type Strains, Phase IV (KMG-IV): sequencing the most valuable type-strain genomes for metagenomic binning, comparative biology and taxonomic classification.</title>
        <authorList>
            <person name="Goeker M."/>
        </authorList>
    </citation>
    <scope>NUCLEOTIDE SEQUENCE [LARGE SCALE GENOMIC DNA]</scope>
    <source>
        <strain evidence="2 3">DSM 14823</strain>
    </source>
</reference>
<evidence type="ECO:0000313" key="2">
    <source>
        <dbReference type="EMBL" id="PVY44864.1"/>
    </source>
</evidence>
<dbReference type="RefSeq" id="WP_116882860.1">
    <property type="nucleotide sequence ID" value="NZ_CABMMC010000041.1"/>
</dbReference>
<keyword evidence="1" id="KW-0812">Transmembrane</keyword>
<evidence type="ECO:0000256" key="1">
    <source>
        <dbReference type="SAM" id="Phobius"/>
    </source>
</evidence>
<protein>
    <submittedName>
        <fullName evidence="2">Uncharacterized protein</fullName>
    </submittedName>
</protein>
<evidence type="ECO:0000313" key="3">
    <source>
        <dbReference type="Proteomes" id="UP000245959"/>
    </source>
</evidence>
<gene>
    <name evidence="2" type="ORF">C8D82_1046</name>
</gene>
<dbReference type="Proteomes" id="UP000245959">
    <property type="component" value="Unassembled WGS sequence"/>
</dbReference>
<name>A0A2U1B856_9BACT</name>
<sequence>MTIDIRLRIVAVLGTAVAAFAAEGAEGAAERFSYLPGICGLAVGLAGVAVARGLPPHPQRMQLLLAGF</sequence>
<organism evidence="2 3">
    <name type="scientific">Victivallis vadensis</name>
    <dbReference type="NCBI Taxonomy" id="172901"/>
    <lineage>
        <taxon>Bacteria</taxon>
        <taxon>Pseudomonadati</taxon>
        <taxon>Lentisphaerota</taxon>
        <taxon>Lentisphaeria</taxon>
        <taxon>Victivallales</taxon>
        <taxon>Victivallaceae</taxon>
        <taxon>Victivallis</taxon>
    </lineage>
</organism>
<feature type="transmembrane region" description="Helical" evidence="1">
    <location>
        <begin position="34"/>
        <end position="54"/>
    </location>
</feature>
<keyword evidence="1" id="KW-0472">Membrane</keyword>
<dbReference type="EMBL" id="QEKH01000004">
    <property type="protein sequence ID" value="PVY44864.1"/>
    <property type="molecule type" value="Genomic_DNA"/>
</dbReference>